<evidence type="ECO:0000256" key="12">
    <source>
        <dbReference type="ARBA" id="ARBA00030514"/>
    </source>
</evidence>
<dbReference type="Gene3D" id="3.30.70.20">
    <property type="match status" value="1"/>
</dbReference>
<comment type="subunit">
    <text evidence="2 14">Heterodimer of the IorA and IorB subunits.</text>
</comment>
<evidence type="ECO:0000256" key="4">
    <source>
        <dbReference type="ARBA" id="ARBA00017710"/>
    </source>
</evidence>
<evidence type="ECO:0000313" key="17">
    <source>
        <dbReference type="EMBL" id="AUB55934.1"/>
    </source>
</evidence>
<feature type="binding site" evidence="15">
    <location>
        <position position="601"/>
    </location>
    <ligand>
        <name>[4Fe-4S] cluster</name>
        <dbReference type="ChEBI" id="CHEBI:49883"/>
        <label>2</label>
    </ligand>
</feature>
<evidence type="ECO:0000256" key="9">
    <source>
        <dbReference type="ARBA" id="ARBA00023002"/>
    </source>
</evidence>
<dbReference type="Gene3D" id="3.40.50.970">
    <property type="match status" value="2"/>
</dbReference>
<dbReference type="Proteomes" id="UP000232806">
    <property type="component" value="Chromosome"/>
</dbReference>
<feature type="binding site" evidence="15">
    <location>
        <position position="608"/>
    </location>
    <ligand>
        <name>[4Fe-4S] cluster</name>
        <dbReference type="ChEBI" id="CHEBI:49883"/>
        <label>1</label>
    </ligand>
</feature>
<organism evidence="17 18">
    <name type="scientific">Methanobacterium subterraneum</name>
    <dbReference type="NCBI Taxonomy" id="59277"/>
    <lineage>
        <taxon>Archaea</taxon>
        <taxon>Methanobacteriati</taxon>
        <taxon>Methanobacteriota</taxon>
        <taxon>Methanomada group</taxon>
        <taxon>Methanobacteria</taxon>
        <taxon>Methanobacteriales</taxon>
        <taxon>Methanobacteriaceae</taxon>
        <taxon>Methanobacterium</taxon>
    </lineage>
</organism>
<keyword evidence="5 14" id="KW-0813">Transport</keyword>
<evidence type="ECO:0000256" key="7">
    <source>
        <dbReference type="ARBA" id="ARBA00022723"/>
    </source>
</evidence>
<comment type="function">
    <text evidence="1 14">Catalyzes the ferredoxin-dependent oxidative decarboxylation of arylpyruvates.</text>
</comment>
<evidence type="ECO:0000256" key="10">
    <source>
        <dbReference type="ARBA" id="ARBA00023004"/>
    </source>
</evidence>
<keyword evidence="9 14" id="KW-0560">Oxidoreductase</keyword>
<dbReference type="CDD" id="cd07034">
    <property type="entry name" value="TPP_PYR_PFOR_IOR-alpha_like"/>
    <property type="match status" value="1"/>
</dbReference>
<dbReference type="InterPro" id="IPR011766">
    <property type="entry name" value="TPP_enzyme_TPP-bd"/>
</dbReference>
<comment type="catalytic activity">
    <reaction evidence="13 14">
        <text>indole-3-pyruvate + 2 oxidized [2Fe-2S]-[ferredoxin] + CoA = (indol-3-yl)acetyl-CoA + 2 reduced [2Fe-2S]-[ferredoxin] + CO2 + H(+)</text>
        <dbReference type="Rhea" id="RHEA:12645"/>
        <dbReference type="Rhea" id="RHEA-COMP:10000"/>
        <dbReference type="Rhea" id="RHEA-COMP:10001"/>
        <dbReference type="ChEBI" id="CHEBI:15378"/>
        <dbReference type="ChEBI" id="CHEBI:16526"/>
        <dbReference type="ChEBI" id="CHEBI:17640"/>
        <dbReference type="ChEBI" id="CHEBI:33737"/>
        <dbReference type="ChEBI" id="CHEBI:33738"/>
        <dbReference type="ChEBI" id="CHEBI:57271"/>
        <dbReference type="ChEBI" id="CHEBI:57287"/>
        <dbReference type="EC" id="1.2.7.8"/>
    </reaction>
</comment>
<dbReference type="SUPFAM" id="SSF54862">
    <property type="entry name" value="4Fe-4S ferredoxins"/>
    <property type="match status" value="1"/>
</dbReference>
<evidence type="ECO:0000256" key="11">
    <source>
        <dbReference type="ARBA" id="ARBA00023014"/>
    </source>
</evidence>
<dbReference type="EC" id="1.2.7.8" evidence="3 14"/>
<dbReference type="EMBL" id="CP017766">
    <property type="protein sequence ID" value="AUB55934.1"/>
    <property type="molecule type" value="Genomic_DNA"/>
</dbReference>
<dbReference type="InterPro" id="IPR029061">
    <property type="entry name" value="THDP-binding"/>
</dbReference>
<feature type="binding site" evidence="15">
    <location>
        <position position="598"/>
    </location>
    <ligand>
        <name>[4Fe-4S] cluster</name>
        <dbReference type="ChEBI" id="CHEBI:49883"/>
        <label>2</label>
    </ligand>
</feature>
<dbReference type="GO" id="GO:0046872">
    <property type="term" value="F:metal ion binding"/>
    <property type="evidence" value="ECO:0007669"/>
    <property type="project" value="UniProtKB-UniRule"/>
</dbReference>
<accession>A0A2H4VCW7</accession>
<feature type="domain" description="4Fe-4S ferredoxin-type" evidence="16">
    <location>
        <begin position="559"/>
        <end position="588"/>
    </location>
</feature>
<evidence type="ECO:0000256" key="2">
    <source>
        <dbReference type="ARBA" id="ARBA00011238"/>
    </source>
</evidence>
<dbReference type="InterPro" id="IPR017896">
    <property type="entry name" value="4Fe4S_Fe-S-bd"/>
</dbReference>
<protein>
    <recommendedName>
        <fullName evidence="4 14">Indolepyruvate oxidoreductase subunit IorA</fullName>
        <shortName evidence="14">IOR</shortName>
        <ecNumber evidence="3 14">1.2.7.8</ecNumber>
    </recommendedName>
    <alternativeName>
        <fullName evidence="12 14">Indolepyruvate ferredoxin oxidoreductase subunit alpha</fullName>
    </alternativeName>
</protein>
<dbReference type="Pfam" id="PF13237">
    <property type="entry name" value="Fer4_10"/>
    <property type="match status" value="1"/>
</dbReference>
<evidence type="ECO:0000256" key="5">
    <source>
        <dbReference type="ARBA" id="ARBA00022448"/>
    </source>
</evidence>
<dbReference type="CDD" id="cd02008">
    <property type="entry name" value="TPP_IOR_alpha"/>
    <property type="match status" value="1"/>
</dbReference>
<keyword evidence="10 14" id="KW-0408">Iron</keyword>
<dbReference type="Gene3D" id="3.40.50.920">
    <property type="match status" value="1"/>
</dbReference>
<evidence type="ECO:0000259" key="16">
    <source>
        <dbReference type="PROSITE" id="PS51379"/>
    </source>
</evidence>
<evidence type="ECO:0000256" key="14">
    <source>
        <dbReference type="PIRNR" id="PIRNR006439"/>
    </source>
</evidence>
<dbReference type="FunFam" id="3.40.50.970:FF:000039">
    <property type="entry name" value="Indolepyruvate oxidoreductase subunit IorA"/>
    <property type="match status" value="1"/>
</dbReference>
<name>A0A2H4VCW7_9EURY</name>
<evidence type="ECO:0000256" key="13">
    <source>
        <dbReference type="ARBA" id="ARBA00048332"/>
    </source>
</evidence>
<proteinExistence type="predicted"/>
<dbReference type="GeneID" id="35121515"/>
<keyword evidence="17" id="KW-0670">Pyruvate</keyword>
<evidence type="ECO:0000256" key="3">
    <source>
        <dbReference type="ARBA" id="ARBA00012812"/>
    </source>
</evidence>
<gene>
    <name evidence="17" type="ORF">BK007_07925</name>
</gene>
<dbReference type="PROSITE" id="PS00198">
    <property type="entry name" value="4FE4S_FER_1"/>
    <property type="match status" value="1"/>
</dbReference>
<dbReference type="GO" id="GO:0043805">
    <property type="term" value="F:indolepyruvate ferredoxin oxidoreductase activity"/>
    <property type="evidence" value="ECO:0007669"/>
    <property type="project" value="UniProtKB-UniRule"/>
</dbReference>
<dbReference type="PIRSF" id="PIRSF006439">
    <property type="entry name" value="Indolepyruvate_ferr_oxidored"/>
    <property type="match status" value="1"/>
</dbReference>
<feature type="binding site" evidence="15">
    <location>
        <position position="604"/>
    </location>
    <ligand>
        <name>[4Fe-4S] cluster</name>
        <dbReference type="ChEBI" id="CHEBI:49883"/>
        <label>2</label>
    </ligand>
</feature>
<dbReference type="InterPro" id="IPR017900">
    <property type="entry name" value="4Fe4S_Fe_S_CS"/>
</dbReference>
<dbReference type="AlphaFoldDB" id="A0A2H4VCW7"/>
<dbReference type="GO" id="GO:0006082">
    <property type="term" value="P:organic acid metabolic process"/>
    <property type="evidence" value="ECO:0007669"/>
    <property type="project" value="UniProtKB-ARBA"/>
</dbReference>
<dbReference type="SUPFAM" id="SSF52518">
    <property type="entry name" value="Thiamin diphosphate-binding fold (THDP-binding)"/>
    <property type="match status" value="2"/>
</dbReference>
<feature type="binding site" evidence="15">
    <location>
        <position position="571"/>
    </location>
    <ligand>
        <name>[4Fe-4S] cluster</name>
        <dbReference type="ChEBI" id="CHEBI:49883"/>
        <label>1</label>
    </ligand>
</feature>
<dbReference type="PANTHER" id="PTHR43710:SF7">
    <property type="entry name" value="INDOLEPYRUVATE OXIDOREDUCTASE SUBUNIT IORA"/>
    <property type="match status" value="1"/>
</dbReference>
<evidence type="ECO:0000256" key="15">
    <source>
        <dbReference type="PIRSR" id="PIRSR006439-50"/>
    </source>
</evidence>
<dbReference type="InterPro" id="IPR009014">
    <property type="entry name" value="Transketo_C/PFOR_II"/>
</dbReference>
<dbReference type="PROSITE" id="PS51379">
    <property type="entry name" value="4FE4S_FER_2"/>
    <property type="match status" value="2"/>
</dbReference>
<dbReference type="NCBIfam" id="TIGR03336">
    <property type="entry name" value="IOR_alpha"/>
    <property type="match status" value="1"/>
</dbReference>
<dbReference type="InterPro" id="IPR017721">
    <property type="entry name" value="IorA"/>
</dbReference>
<dbReference type="GO" id="GO:0030976">
    <property type="term" value="F:thiamine pyrophosphate binding"/>
    <property type="evidence" value="ECO:0007669"/>
    <property type="project" value="InterPro"/>
</dbReference>
<evidence type="ECO:0000256" key="8">
    <source>
        <dbReference type="ARBA" id="ARBA00022982"/>
    </source>
</evidence>
<dbReference type="SUPFAM" id="SSF52922">
    <property type="entry name" value="TK C-terminal domain-like"/>
    <property type="match status" value="1"/>
</dbReference>
<evidence type="ECO:0000313" key="18">
    <source>
        <dbReference type="Proteomes" id="UP000232806"/>
    </source>
</evidence>
<keyword evidence="6 14" id="KW-0004">4Fe-4S</keyword>
<dbReference type="GO" id="GO:0044272">
    <property type="term" value="P:sulfur compound biosynthetic process"/>
    <property type="evidence" value="ECO:0007669"/>
    <property type="project" value="UniProtKB-ARBA"/>
</dbReference>
<dbReference type="GO" id="GO:0051539">
    <property type="term" value="F:4 iron, 4 sulfur cluster binding"/>
    <property type="evidence" value="ECO:0007669"/>
    <property type="project" value="UniProtKB-UniRule"/>
</dbReference>
<dbReference type="RefSeq" id="WP_100905910.1">
    <property type="nucleotide sequence ID" value="NZ_CP017766.1"/>
</dbReference>
<comment type="cofactor">
    <cofactor evidence="14 15">
        <name>[4Fe-4S] cluster</name>
        <dbReference type="ChEBI" id="CHEBI:49883"/>
    </cofactor>
    <text evidence="14 15">Binds 2 [4Fe-4S] clusters. In this family the first cluster has a non-standard and varying [4Fe-4S] binding motif CX(2)CX(2)CX(4-5)CP.</text>
</comment>
<keyword evidence="11 14" id="KW-0411">Iron-sulfur</keyword>
<feature type="binding site" evidence="15">
    <location>
        <position position="568"/>
    </location>
    <ligand>
        <name>[4Fe-4S] cluster</name>
        <dbReference type="ChEBI" id="CHEBI:49883"/>
        <label>1</label>
    </ligand>
</feature>
<evidence type="ECO:0000256" key="6">
    <source>
        <dbReference type="ARBA" id="ARBA00022485"/>
    </source>
</evidence>
<dbReference type="Pfam" id="PF01855">
    <property type="entry name" value="POR_N"/>
    <property type="match status" value="1"/>
</dbReference>
<dbReference type="PANTHER" id="PTHR43710">
    <property type="entry name" value="2-HYDROXYACYL-COA LYASE"/>
    <property type="match status" value="1"/>
</dbReference>
<feature type="binding site" evidence="15">
    <location>
        <position position="574"/>
    </location>
    <ligand>
        <name>[4Fe-4S] cluster</name>
        <dbReference type="ChEBI" id="CHEBI:49883"/>
        <label>1</label>
    </ligand>
</feature>
<sequence>MNIKEILTGKEKDKLFLMGNEAAVRGALEAGVAVASTYPGTPSSEIGNVLSVLAEDAGMYFEFSVNEKVALEVAAAAAASGLRSFTFMKHVGVNVASDSLMSVAYTGVRGGMVILTADDPSMFSSQNEQDNRHYARLANIPLLEASSPQEVKDLMKYAYQLSEEFEVPVILRTTTRVSHMRGVVELGALEKPKTNGHFEKDPQRFVPVPESARVMHRNLVEKMGEIGVLSNNSSLNESFDNGSQVGIITSGSAYNYVMDVVEEYELPVNVLKITFSYPLPEKKVLEFLENIERVLVVEEVDPIMETEIMAIIGKHQINKVVHGKIDGTLPMIYEYSPDIVLEGVGRMMGLQMPVGTDSSSVELPKRPPTLCPGCPHRAAYFEVKKAAEDLGLDDLIFPTDIGCYTLGIEAPYEIADYLLSMGSSIGTSCGFSKATDQTVVSFIGDSTFFHAGIPPLINAVHNKNNFVLVILDNRTTAMTGGQPHPGLPVDGMGLEAPEMSIPEMVKACGVDMVEIINPLSVRNSKEIFKKALQHDKVAVVISQYPCMLIKGRPEKGKNIIIHVEDDKCTGCDTCVMELTCPAIYTNEDGKIRIDPLMCRRCSVCVQTCPEKAIRAKKIDNKRGEEE</sequence>
<dbReference type="InterPro" id="IPR045025">
    <property type="entry name" value="HACL1-like"/>
</dbReference>
<dbReference type="Pfam" id="PF02775">
    <property type="entry name" value="TPP_enzyme_C"/>
    <property type="match status" value="1"/>
</dbReference>
<dbReference type="InterPro" id="IPR002880">
    <property type="entry name" value="Pyrv_Fd/Flavodoxin_OxRdtase_N"/>
</dbReference>
<keyword evidence="8 14" id="KW-0249">Electron transport</keyword>
<dbReference type="OrthoDB" id="19071at2157"/>
<keyword evidence="7 14" id="KW-0479">Metal-binding</keyword>
<feature type="domain" description="4Fe-4S ferredoxin-type" evidence="16">
    <location>
        <begin position="589"/>
        <end position="618"/>
    </location>
</feature>
<reference evidence="17 18" key="1">
    <citation type="submission" date="2016-10" db="EMBL/GenBank/DDBJ databases">
        <title>Comparative genomics between deep and shallow subseafloor isolates.</title>
        <authorList>
            <person name="Ishii S."/>
            <person name="Miller J.R."/>
            <person name="Sutton G."/>
            <person name="Suzuki S."/>
            <person name="Methe B."/>
            <person name="Inagaki F."/>
            <person name="Imachi H."/>
        </authorList>
    </citation>
    <scope>NUCLEOTIDE SEQUENCE [LARGE SCALE GENOMIC DNA]</scope>
    <source>
        <strain evidence="17 18">MO-MB1</strain>
    </source>
</reference>
<feature type="binding site" evidence="15">
    <location>
        <position position="580"/>
    </location>
    <ligand>
        <name>[4Fe-4S] cluster</name>
        <dbReference type="ChEBI" id="CHEBI:49883"/>
        <label>2</label>
    </ligand>
</feature>
<evidence type="ECO:0000256" key="1">
    <source>
        <dbReference type="ARBA" id="ARBA00002995"/>
    </source>
</evidence>